<evidence type="ECO:0000256" key="1">
    <source>
        <dbReference type="ARBA" id="ARBA00022723"/>
    </source>
</evidence>
<dbReference type="OrthoDB" id="5952526at2759"/>
<accession>A0A319DB07</accession>
<sequence length="373" mass="42630">MFIRAKEGKLAPTTPLPVGCGYCGSKANLKFCGACKTVVYCSRDHQLKHYNAHKTACYLVAESRERYWFELEQITGDCGGPANLANLIKIFGADYLVIHFYLNGFTNSCRSLVRALRLINNRRSVKEQLRHCMDMLEVMRADETGLRFHVPSLMIRLNKDQQCFDFMKWYAKQGSRRQDSWCNPSLPFLDIKSADGLEDPGLIYNVKKLNPMSQGVNTAIVLALLKLRLIFDLQTLQAASQTIGRFVPFEILYLINRYVIRSGSMAQKRRFLEELDHTEEITRQEGQVMHLLKTVQQFNSFIWPAVIACKVYPLNQTCEPGSQGEARVVVTQCGACWFETPGAIDYLKKQMADLETLPSTRMESRTRLRPVMT</sequence>
<proteinExistence type="predicted"/>
<evidence type="ECO:0000313" key="7">
    <source>
        <dbReference type="Proteomes" id="UP000247810"/>
    </source>
</evidence>
<dbReference type="EMBL" id="KZ825873">
    <property type="protein sequence ID" value="PYH94324.1"/>
    <property type="molecule type" value="Genomic_DNA"/>
</dbReference>
<dbReference type="AlphaFoldDB" id="A0A319DB07"/>
<evidence type="ECO:0000256" key="3">
    <source>
        <dbReference type="ARBA" id="ARBA00022833"/>
    </source>
</evidence>
<dbReference type="PROSITE" id="PS01360">
    <property type="entry name" value="ZF_MYND_1"/>
    <property type="match status" value="1"/>
</dbReference>
<feature type="domain" description="MYND-type" evidence="5">
    <location>
        <begin position="20"/>
        <end position="57"/>
    </location>
</feature>
<evidence type="ECO:0000313" key="6">
    <source>
        <dbReference type="EMBL" id="PYH94324.1"/>
    </source>
</evidence>
<keyword evidence="1" id="KW-0479">Metal-binding</keyword>
<dbReference type="SUPFAM" id="SSF144232">
    <property type="entry name" value="HIT/MYND zinc finger-like"/>
    <property type="match status" value="1"/>
</dbReference>
<keyword evidence="3" id="KW-0862">Zinc</keyword>
<gene>
    <name evidence="6" type="ORF">BO71DRAFT_430056</name>
</gene>
<evidence type="ECO:0000259" key="5">
    <source>
        <dbReference type="PROSITE" id="PS50865"/>
    </source>
</evidence>
<evidence type="ECO:0000256" key="4">
    <source>
        <dbReference type="PROSITE-ProRule" id="PRU00134"/>
    </source>
</evidence>
<dbReference type="InterPro" id="IPR002893">
    <property type="entry name" value="Znf_MYND"/>
</dbReference>
<dbReference type="GO" id="GO:0008270">
    <property type="term" value="F:zinc ion binding"/>
    <property type="evidence" value="ECO:0007669"/>
    <property type="project" value="UniProtKB-KW"/>
</dbReference>
<dbReference type="Gene3D" id="6.10.140.2220">
    <property type="match status" value="1"/>
</dbReference>
<organism evidence="6 7">
    <name type="scientific">Aspergillus ellipticus CBS 707.79</name>
    <dbReference type="NCBI Taxonomy" id="1448320"/>
    <lineage>
        <taxon>Eukaryota</taxon>
        <taxon>Fungi</taxon>
        <taxon>Dikarya</taxon>
        <taxon>Ascomycota</taxon>
        <taxon>Pezizomycotina</taxon>
        <taxon>Eurotiomycetes</taxon>
        <taxon>Eurotiomycetidae</taxon>
        <taxon>Eurotiales</taxon>
        <taxon>Aspergillaceae</taxon>
        <taxon>Aspergillus</taxon>
        <taxon>Aspergillus subgen. Circumdati</taxon>
    </lineage>
</organism>
<dbReference type="PROSITE" id="PS50865">
    <property type="entry name" value="ZF_MYND_2"/>
    <property type="match status" value="1"/>
</dbReference>
<dbReference type="Proteomes" id="UP000247810">
    <property type="component" value="Unassembled WGS sequence"/>
</dbReference>
<reference evidence="6 7" key="1">
    <citation type="submission" date="2018-02" db="EMBL/GenBank/DDBJ databases">
        <title>The genomes of Aspergillus section Nigri reveals drivers in fungal speciation.</title>
        <authorList>
            <consortium name="DOE Joint Genome Institute"/>
            <person name="Vesth T.C."/>
            <person name="Nybo J."/>
            <person name="Theobald S."/>
            <person name="Brandl J."/>
            <person name="Frisvad J.C."/>
            <person name="Nielsen K.F."/>
            <person name="Lyhne E.K."/>
            <person name="Kogle M.E."/>
            <person name="Kuo A."/>
            <person name="Riley R."/>
            <person name="Clum A."/>
            <person name="Nolan M."/>
            <person name="Lipzen A."/>
            <person name="Salamov A."/>
            <person name="Henrissat B."/>
            <person name="Wiebenga A."/>
            <person name="De vries R.P."/>
            <person name="Grigoriev I.V."/>
            <person name="Mortensen U.H."/>
            <person name="Andersen M.R."/>
            <person name="Baker S.E."/>
        </authorList>
    </citation>
    <scope>NUCLEOTIDE SEQUENCE [LARGE SCALE GENOMIC DNA]</scope>
    <source>
        <strain evidence="6 7">CBS 707.79</strain>
    </source>
</reference>
<protein>
    <recommendedName>
        <fullName evidence="5">MYND-type domain-containing protein</fullName>
    </recommendedName>
</protein>
<keyword evidence="2 4" id="KW-0863">Zinc-finger</keyword>
<keyword evidence="7" id="KW-1185">Reference proteome</keyword>
<evidence type="ECO:0000256" key="2">
    <source>
        <dbReference type="ARBA" id="ARBA00022771"/>
    </source>
</evidence>
<dbReference type="Pfam" id="PF01753">
    <property type="entry name" value="zf-MYND"/>
    <property type="match status" value="1"/>
</dbReference>
<dbReference type="VEuPathDB" id="FungiDB:BO71DRAFT_430056"/>
<dbReference type="STRING" id="1448320.A0A319DB07"/>
<name>A0A319DB07_9EURO</name>